<evidence type="ECO:0000256" key="11">
    <source>
        <dbReference type="ARBA" id="ARBA00030126"/>
    </source>
</evidence>
<dbReference type="InterPro" id="IPR027806">
    <property type="entry name" value="HARBI1_dom"/>
</dbReference>
<evidence type="ECO:0000256" key="9">
    <source>
        <dbReference type="ARBA" id="ARBA00022801"/>
    </source>
</evidence>
<evidence type="ECO:0000256" key="2">
    <source>
        <dbReference type="ARBA" id="ARBA00004123"/>
    </source>
</evidence>
<gene>
    <name evidence="14" type="ORF">HOLleu_01655</name>
</gene>
<evidence type="ECO:0000256" key="6">
    <source>
        <dbReference type="ARBA" id="ARBA00022490"/>
    </source>
</evidence>
<dbReference type="Proteomes" id="UP001152320">
    <property type="component" value="Chromosome 1"/>
</dbReference>
<sequence length="185" mass="21039">MGDSCGLSQPTMSRIIISFTESLVRRVNEFVYLPAGREKRKTIAEFAALGNFPNVLGVIDSTHVPIKTPSENEHLYINRNTFHSVNVQSVCVNYFVMDVVSKWPGSTHDSFIFRNSSLLQLFENSIITGGWLLGDSGYPSKPWLLTPLRNRVYPEECRYNNSHGITRCIVQRCIGILKSRFRCLH</sequence>
<dbReference type="GO" id="GO:0004518">
    <property type="term" value="F:nuclease activity"/>
    <property type="evidence" value="ECO:0007669"/>
    <property type="project" value="UniProtKB-KW"/>
</dbReference>
<feature type="domain" description="DDE Tnp4" evidence="13">
    <location>
        <begin position="59"/>
        <end position="185"/>
    </location>
</feature>
<evidence type="ECO:0000256" key="8">
    <source>
        <dbReference type="ARBA" id="ARBA00022723"/>
    </source>
</evidence>
<keyword evidence="8" id="KW-0479">Metal-binding</keyword>
<comment type="caution">
    <text evidence="14">The sequence shown here is derived from an EMBL/GenBank/DDBJ whole genome shotgun (WGS) entry which is preliminary data.</text>
</comment>
<evidence type="ECO:0000256" key="7">
    <source>
        <dbReference type="ARBA" id="ARBA00022722"/>
    </source>
</evidence>
<keyword evidence="6" id="KW-0963">Cytoplasm</keyword>
<evidence type="ECO:0000256" key="5">
    <source>
        <dbReference type="ARBA" id="ARBA00015519"/>
    </source>
</evidence>
<evidence type="ECO:0000256" key="4">
    <source>
        <dbReference type="ARBA" id="ARBA00006958"/>
    </source>
</evidence>
<evidence type="ECO:0000256" key="12">
    <source>
        <dbReference type="ARBA" id="ARBA00045850"/>
    </source>
</evidence>
<comment type="cofactor">
    <cofactor evidence="1">
        <name>a divalent metal cation</name>
        <dbReference type="ChEBI" id="CHEBI:60240"/>
    </cofactor>
</comment>
<dbReference type="Pfam" id="PF13359">
    <property type="entry name" value="DDE_Tnp_4"/>
    <property type="match status" value="1"/>
</dbReference>
<dbReference type="EMBL" id="JAIZAY010000001">
    <property type="protein sequence ID" value="KAJ8049080.1"/>
    <property type="molecule type" value="Genomic_DNA"/>
</dbReference>
<keyword evidence="15" id="KW-1185">Reference proteome</keyword>
<dbReference type="GO" id="GO:0005737">
    <property type="term" value="C:cytoplasm"/>
    <property type="evidence" value="ECO:0007669"/>
    <property type="project" value="UniProtKB-SubCell"/>
</dbReference>
<comment type="subcellular location">
    <subcellularLocation>
        <location evidence="3">Cytoplasm</location>
    </subcellularLocation>
    <subcellularLocation>
        <location evidence="2">Nucleus</location>
    </subcellularLocation>
</comment>
<keyword evidence="7" id="KW-0540">Nuclease</keyword>
<evidence type="ECO:0000313" key="15">
    <source>
        <dbReference type="Proteomes" id="UP001152320"/>
    </source>
</evidence>
<keyword evidence="9" id="KW-0378">Hydrolase</keyword>
<accession>A0A9Q1HKD6</accession>
<evidence type="ECO:0000256" key="1">
    <source>
        <dbReference type="ARBA" id="ARBA00001968"/>
    </source>
</evidence>
<dbReference type="GO" id="GO:0016787">
    <property type="term" value="F:hydrolase activity"/>
    <property type="evidence" value="ECO:0007669"/>
    <property type="project" value="UniProtKB-KW"/>
</dbReference>
<dbReference type="GO" id="GO:0046872">
    <property type="term" value="F:metal ion binding"/>
    <property type="evidence" value="ECO:0007669"/>
    <property type="project" value="UniProtKB-KW"/>
</dbReference>
<dbReference type="PANTHER" id="PTHR22930">
    <property type="match status" value="1"/>
</dbReference>
<protein>
    <recommendedName>
        <fullName evidence="5">Putative nuclease HARBI1</fullName>
    </recommendedName>
    <alternativeName>
        <fullName evidence="11">Harbinger transposase-derived nuclease</fullName>
    </alternativeName>
</protein>
<evidence type="ECO:0000259" key="13">
    <source>
        <dbReference type="Pfam" id="PF13359"/>
    </source>
</evidence>
<dbReference type="InterPro" id="IPR026103">
    <property type="entry name" value="HARBI1_animal"/>
</dbReference>
<dbReference type="GO" id="GO:0005634">
    <property type="term" value="C:nucleus"/>
    <property type="evidence" value="ECO:0007669"/>
    <property type="project" value="UniProtKB-SubCell"/>
</dbReference>
<proteinExistence type="inferred from homology"/>
<evidence type="ECO:0000313" key="14">
    <source>
        <dbReference type="EMBL" id="KAJ8049080.1"/>
    </source>
</evidence>
<keyword evidence="10" id="KW-0539">Nucleus</keyword>
<organism evidence="14 15">
    <name type="scientific">Holothuria leucospilota</name>
    <name type="common">Black long sea cucumber</name>
    <name type="synonym">Mertensiothuria leucospilota</name>
    <dbReference type="NCBI Taxonomy" id="206669"/>
    <lineage>
        <taxon>Eukaryota</taxon>
        <taxon>Metazoa</taxon>
        <taxon>Echinodermata</taxon>
        <taxon>Eleutherozoa</taxon>
        <taxon>Echinozoa</taxon>
        <taxon>Holothuroidea</taxon>
        <taxon>Aspidochirotacea</taxon>
        <taxon>Aspidochirotida</taxon>
        <taxon>Holothuriidae</taxon>
        <taxon>Holothuria</taxon>
    </lineage>
</organism>
<comment type="function">
    <text evidence="12">Transposase-derived protein that may have nuclease activity. Does not have transposase activity.</text>
</comment>
<dbReference type="InterPro" id="IPR045249">
    <property type="entry name" value="HARBI1-like"/>
</dbReference>
<dbReference type="AlphaFoldDB" id="A0A9Q1HKD6"/>
<evidence type="ECO:0000256" key="3">
    <source>
        <dbReference type="ARBA" id="ARBA00004496"/>
    </source>
</evidence>
<name>A0A9Q1HKD6_HOLLE</name>
<dbReference type="PANTHER" id="PTHR22930:SF267">
    <property type="entry name" value="NUCLEASE HARBI1-RELATED"/>
    <property type="match status" value="1"/>
</dbReference>
<reference evidence="14" key="1">
    <citation type="submission" date="2021-10" db="EMBL/GenBank/DDBJ databases">
        <title>Tropical sea cucumber genome reveals ecological adaptation and Cuvierian tubules defense mechanism.</title>
        <authorList>
            <person name="Chen T."/>
        </authorList>
    </citation>
    <scope>NUCLEOTIDE SEQUENCE</scope>
    <source>
        <strain evidence="14">Nanhai2018</strain>
        <tissue evidence="14">Muscle</tissue>
    </source>
</reference>
<comment type="similarity">
    <text evidence="4">Belongs to the HARBI1 family.</text>
</comment>
<evidence type="ECO:0000256" key="10">
    <source>
        <dbReference type="ARBA" id="ARBA00023242"/>
    </source>
</evidence>
<dbReference type="OrthoDB" id="10057382at2759"/>
<dbReference type="PRINTS" id="PR02086">
    <property type="entry name" value="PUTNUCHARBI1"/>
</dbReference>